<proteinExistence type="predicted"/>
<keyword evidence="3" id="KW-1185">Reference proteome</keyword>
<dbReference type="Proteomes" id="UP001373714">
    <property type="component" value="Unassembled WGS sequence"/>
</dbReference>
<dbReference type="InterPro" id="IPR036812">
    <property type="entry name" value="NAD(P)_OxRdtase_dom_sf"/>
</dbReference>
<dbReference type="Gene3D" id="3.20.20.100">
    <property type="entry name" value="NADP-dependent oxidoreductase domain"/>
    <property type="match status" value="1"/>
</dbReference>
<name>A0AAV9U7A4_9PEZI</name>
<evidence type="ECO:0000313" key="2">
    <source>
        <dbReference type="EMBL" id="KAK6337445.1"/>
    </source>
</evidence>
<protein>
    <submittedName>
        <fullName evidence="2">Uncharacterized protein</fullName>
    </submittedName>
</protein>
<dbReference type="EMBL" id="JAVHNS010000013">
    <property type="protein sequence ID" value="KAK6337445.1"/>
    <property type="molecule type" value="Genomic_DNA"/>
</dbReference>
<evidence type="ECO:0000256" key="1">
    <source>
        <dbReference type="SAM" id="MobiDB-lite"/>
    </source>
</evidence>
<dbReference type="SUPFAM" id="SSF51430">
    <property type="entry name" value="NAD(P)-linked oxidoreductase"/>
    <property type="match status" value="1"/>
</dbReference>
<gene>
    <name evidence="2" type="ORF">TWF730_002844</name>
</gene>
<feature type="region of interest" description="Disordered" evidence="1">
    <location>
        <begin position="389"/>
        <end position="421"/>
    </location>
</feature>
<comment type="caution">
    <text evidence="2">The sequence shown here is derived from an EMBL/GenBank/DDBJ whole genome shotgun (WGS) entry which is preliminary data.</text>
</comment>
<organism evidence="2 3">
    <name type="scientific">Orbilia blumenaviensis</name>
    <dbReference type="NCBI Taxonomy" id="1796055"/>
    <lineage>
        <taxon>Eukaryota</taxon>
        <taxon>Fungi</taxon>
        <taxon>Dikarya</taxon>
        <taxon>Ascomycota</taxon>
        <taxon>Pezizomycotina</taxon>
        <taxon>Orbiliomycetes</taxon>
        <taxon>Orbiliales</taxon>
        <taxon>Orbiliaceae</taxon>
        <taxon>Orbilia</taxon>
    </lineage>
</organism>
<dbReference type="AlphaFoldDB" id="A0AAV9U7A4"/>
<evidence type="ECO:0000313" key="3">
    <source>
        <dbReference type="Proteomes" id="UP001373714"/>
    </source>
</evidence>
<reference evidence="2 3" key="1">
    <citation type="submission" date="2019-10" db="EMBL/GenBank/DDBJ databases">
        <authorList>
            <person name="Palmer J.M."/>
        </authorList>
    </citation>
    <scope>NUCLEOTIDE SEQUENCE [LARGE SCALE GENOMIC DNA]</scope>
    <source>
        <strain evidence="2 3">TWF730</strain>
    </source>
</reference>
<feature type="compositionally biased region" description="Basic and acidic residues" evidence="1">
    <location>
        <begin position="407"/>
        <end position="417"/>
    </location>
</feature>
<accession>A0AAV9U7A4</accession>
<sequence length="441" mass="49091">MGIGDHVIDPEWNQDQEFSPGNAIEHAMLETGITRDELWIQFILPWDELECVTAASLHEYFWTAISTAMSILHIEKLGGINQPNPLAASDPGNVYIDCVTIPAATSCVENIELAYFTLSKIVSANQSIKHIGVQNISMAQLTELLKVCDSPLSSVIKPSVVGNKISPMDSSHWKLRAVCWSRNIVHQLLCDSDKKDIQFWKKLLGGHYKDVMRCARHMRVAVTGLLFGMLISCGKTSIIYRDLSGNFGAKLLEEVARAKKWEERIRGYRFESAVLEVARLLRQACGYSRELQLLSNTPKEVAVLESCGNFMGGVMPQQYNTVASKLVDQKNHGASRHLTVAGGYDTHPENVYNVYSPPTVDIFNPSLPDLPPNYSKSLLDPEALVFKPSYEQDPVSQPDTEATKPLTQKEEPEHDNSHNLFAPEGLGLIRVLGAINQRLHV</sequence>